<reference evidence="2 3" key="1">
    <citation type="journal article" date="2015" name="Front. Microbiol.">
        <title>Genome sequence of the plant growth promoting endophytic yeast Rhodotorula graminis WP1.</title>
        <authorList>
            <person name="Firrincieli A."/>
            <person name="Otillar R."/>
            <person name="Salamov A."/>
            <person name="Schmutz J."/>
            <person name="Khan Z."/>
            <person name="Redman R.S."/>
            <person name="Fleck N.D."/>
            <person name="Lindquist E."/>
            <person name="Grigoriev I.V."/>
            <person name="Doty S.L."/>
        </authorList>
    </citation>
    <scope>NUCLEOTIDE SEQUENCE [LARGE SCALE GENOMIC DNA]</scope>
    <source>
        <strain evidence="2 3">WP1</strain>
    </source>
</reference>
<feature type="compositionally biased region" description="Polar residues" evidence="1">
    <location>
        <begin position="144"/>
        <end position="163"/>
    </location>
</feature>
<dbReference type="AlphaFoldDB" id="A0A0P9EWX3"/>
<dbReference type="OrthoDB" id="2530002at2759"/>
<organism evidence="2 3">
    <name type="scientific">Rhodotorula graminis (strain WP1)</name>
    <dbReference type="NCBI Taxonomy" id="578459"/>
    <lineage>
        <taxon>Eukaryota</taxon>
        <taxon>Fungi</taxon>
        <taxon>Dikarya</taxon>
        <taxon>Basidiomycota</taxon>
        <taxon>Pucciniomycotina</taxon>
        <taxon>Microbotryomycetes</taxon>
        <taxon>Sporidiobolales</taxon>
        <taxon>Sporidiobolaceae</taxon>
        <taxon>Rhodotorula</taxon>
    </lineage>
</organism>
<evidence type="ECO:0000313" key="2">
    <source>
        <dbReference type="EMBL" id="KPV73865.1"/>
    </source>
</evidence>
<name>A0A0P9EWX3_RHOGW</name>
<dbReference type="OMA" id="PCMSAPA"/>
<dbReference type="GeneID" id="28977768"/>
<feature type="region of interest" description="Disordered" evidence="1">
    <location>
        <begin position="350"/>
        <end position="430"/>
    </location>
</feature>
<feature type="compositionally biased region" description="Low complexity" evidence="1">
    <location>
        <begin position="90"/>
        <end position="139"/>
    </location>
</feature>
<feature type="compositionally biased region" description="Low complexity" evidence="1">
    <location>
        <begin position="1"/>
        <end position="34"/>
    </location>
</feature>
<gene>
    <name evidence="2" type="ORF">RHOBADRAFT_54459</name>
</gene>
<feature type="compositionally biased region" description="Polar residues" evidence="1">
    <location>
        <begin position="35"/>
        <end position="48"/>
    </location>
</feature>
<accession>A0A0P9EWX3</accession>
<dbReference type="Proteomes" id="UP000053890">
    <property type="component" value="Unassembled WGS sequence"/>
</dbReference>
<dbReference type="RefSeq" id="XP_018269914.1">
    <property type="nucleotide sequence ID" value="XM_018417320.1"/>
</dbReference>
<sequence length="430" mass="42450">MAESPPTGRSRSGSTGLGRPALPLAMPPSSSSSPRDSQQATSPSSALSQSLKAFADLALHDSTSPAARNPLDSAEFREAFQHARRASFGATNTSSAVTTTTTTQPNTVPALSTSPSSSSEAGSVPTPSSSPPSSTLSLPKTRSGAPTSTTASTKAVRAPSSTLGGVCERPELEFEQRGGSLALDDDDLAADPCMSAPAARHIAPAVTPPAGSAAATGGGIFAGGARWGWPGTVAGSANAGPLSPPAVEPFSLGHGRRGSFSFGAGSSTAASAAGIQASTSPGAASSSSSSAATVLATSPPAADPLRMMQPLGRVVSAGAALQTAQDGGKNGVGDGLGLFRRFSISGIGARKNRAVPSSPPSSGFSAQPAPTLLEPTHATLPPPVPTSASATAEPTRRGRTLSPPVGAAATGTRGKRRISPMGEKILRGGY</sequence>
<proteinExistence type="predicted"/>
<feature type="region of interest" description="Disordered" evidence="1">
    <location>
        <begin position="1"/>
        <end position="48"/>
    </location>
</feature>
<feature type="region of interest" description="Disordered" evidence="1">
    <location>
        <begin position="85"/>
        <end position="164"/>
    </location>
</feature>
<evidence type="ECO:0000256" key="1">
    <source>
        <dbReference type="SAM" id="MobiDB-lite"/>
    </source>
</evidence>
<dbReference type="EMBL" id="KQ474081">
    <property type="protein sequence ID" value="KPV73865.1"/>
    <property type="molecule type" value="Genomic_DNA"/>
</dbReference>
<keyword evidence="3" id="KW-1185">Reference proteome</keyword>
<evidence type="ECO:0000313" key="3">
    <source>
        <dbReference type="Proteomes" id="UP000053890"/>
    </source>
</evidence>
<protein>
    <submittedName>
        <fullName evidence="2">Uncharacterized protein</fullName>
    </submittedName>
</protein>